<evidence type="ECO:0000256" key="1">
    <source>
        <dbReference type="ARBA" id="ARBA00007074"/>
    </source>
</evidence>
<evidence type="ECO:0000256" key="3">
    <source>
        <dbReference type="ARBA" id="ARBA00022801"/>
    </source>
</evidence>
<dbReference type="PANTHER" id="PTHR47359:SF3">
    <property type="entry name" value="NLP_P60 DOMAIN-CONTAINING PROTEIN-RELATED"/>
    <property type="match status" value="1"/>
</dbReference>
<dbReference type="InterPro" id="IPR000064">
    <property type="entry name" value="NLP_P60_dom"/>
</dbReference>
<dbReference type="InterPro" id="IPR051794">
    <property type="entry name" value="PG_Endopeptidase_C40"/>
</dbReference>
<dbReference type="Pfam" id="PF00877">
    <property type="entry name" value="NLPC_P60"/>
    <property type="match status" value="1"/>
</dbReference>
<dbReference type="KEGG" id="pdx:Psed_6579"/>
<keyword evidence="4" id="KW-0788">Thiol protease</keyword>
<dbReference type="GO" id="GO:0008234">
    <property type="term" value="F:cysteine-type peptidase activity"/>
    <property type="evidence" value="ECO:0007669"/>
    <property type="project" value="UniProtKB-KW"/>
</dbReference>
<dbReference type="PROSITE" id="PS51935">
    <property type="entry name" value="NLPC_P60"/>
    <property type="match status" value="1"/>
</dbReference>
<dbReference type="RefSeq" id="WP_013678549.1">
    <property type="nucleotide sequence ID" value="NC_015312.1"/>
</dbReference>
<evidence type="ECO:0000313" key="8">
    <source>
        <dbReference type="EMBL" id="AEA28667.1"/>
    </source>
</evidence>
<keyword evidence="9" id="KW-1185">Reference proteome</keyword>
<evidence type="ECO:0000313" key="9">
    <source>
        <dbReference type="Proteomes" id="UP000007809"/>
    </source>
</evidence>
<keyword evidence="2" id="KW-0645">Protease</keyword>
<sequence length="347" mass="36522">MAFLIPTLTPPVRRRRGRRVGCAVVVGAVALLMVAVIGVVQAGPPPRRPVSCVAALAPPPPPGRPGRGPQWTDEQRRNASSIVETGRSLGVPDRARWIAVATAMQESSLRNLAGGDRDSAGLFQQRPSQGWGSLAQVRDPVRAAASFYDRLLAVPGWDRMPLTEAAQTVQRSAFPEAYARWEQPAADLLAALGTARAPICVPPPDTADALPADALPADALPADAALDFARGQLGKPYAWGAAGPSAFDCSGLVVRAWEAAGVQLPRTSRMQATAGARVPRARARPGDLLFWSSNGQVSGVHHVALYLGNDRILEAPQAGSPVRTRDLGSSYDVRELLGFAVRPGAAG</sequence>
<dbReference type="InterPro" id="IPR038765">
    <property type="entry name" value="Papain-like_cys_pep_sf"/>
</dbReference>
<evidence type="ECO:0000259" key="7">
    <source>
        <dbReference type="PROSITE" id="PS51935"/>
    </source>
</evidence>
<protein>
    <submittedName>
        <fullName evidence="8">NLP/P60 protein</fullName>
    </submittedName>
</protein>
<proteinExistence type="inferred from homology"/>
<evidence type="ECO:0000256" key="4">
    <source>
        <dbReference type="ARBA" id="ARBA00022807"/>
    </source>
</evidence>
<dbReference type="GO" id="GO:0006508">
    <property type="term" value="P:proteolysis"/>
    <property type="evidence" value="ECO:0007669"/>
    <property type="project" value="UniProtKB-KW"/>
</dbReference>
<feature type="region of interest" description="Disordered" evidence="5">
    <location>
        <begin position="57"/>
        <end position="83"/>
    </location>
</feature>
<reference evidence="8 9" key="1">
    <citation type="journal article" date="2011" name="J. Bacteriol.">
        <title>Genome sequence of the 1,4-dioxane-degrading Pseudonocardia dioxanivorans strain CB1190.</title>
        <authorList>
            <person name="Sales C.M."/>
            <person name="Mahendra S."/>
            <person name="Grostern A."/>
            <person name="Parales R.E."/>
            <person name="Goodwin L.A."/>
            <person name="Woyke T."/>
            <person name="Nolan M."/>
            <person name="Lapidus A."/>
            <person name="Chertkov O."/>
            <person name="Ovchinnikova G."/>
            <person name="Sczyrba A."/>
            <person name="Alvarez-Cohen L."/>
        </authorList>
    </citation>
    <scope>NUCLEOTIDE SEQUENCE [LARGE SCALE GENOMIC DNA]</scope>
    <source>
        <strain evidence="9">ATCC 55486 / DSM 44775 / JCM 13855 / CB1190</strain>
    </source>
</reference>
<evidence type="ECO:0000256" key="2">
    <source>
        <dbReference type="ARBA" id="ARBA00022670"/>
    </source>
</evidence>
<name>F4CWH5_PSEUX</name>
<dbReference type="OrthoDB" id="5496837at2"/>
<organism evidence="8 9">
    <name type="scientific">Pseudonocardia dioxanivorans (strain ATCC 55486 / DSM 44775 / JCM 13855 / CB1190)</name>
    <dbReference type="NCBI Taxonomy" id="675635"/>
    <lineage>
        <taxon>Bacteria</taxon>
        <taxon>Bacillati</taxon>
        <taxon>Actinomycetota</taxon>
        <taxon>Actinomycetes</taxon>
        <taxon>Pseudonocardiales</taxon>
        <taxon>Pseudonocardiaceae</taxon>
        <taxon>Pseudonocardia</taxon>
    </lineage>
</organism>
<feature type="domain" description="NlpC/P60" evidence="7">
    <location>
        <begin position="219"/>
        <end position="344"/>
    </location>
</feature>
<evidence type="ECO:0000256" key="6">
    <source>
        <dbReference type="SAM" id="Phobius"/>
    </source>
</evidence>
<dbReference type="STRING" id="675635.Psed_6579"/>
<keyword evidence="6" id="KW-0812">Transmembrane</keyword>
<dbReference type="HOGENOM" id="CLU_055280_0_0_11"/>
<feature type="transmembrane region" description="Helical" evidence="6">
    <location>
        <begin position="20"/>
        <end position="40"/>
    </location>
</feature>
<dbReference type="EMBL" id="CP002593">
    <property type="protein sequence ID" value="AEA28667.1"/>
    <property type="molecule type" value="Genomic_DNA"/>
</dbReference>
<keyword evidence="3" id="KW-0378">Hydrolase</keyword>
<keyword evidence="6" id="KW-1133">Transmembrane helix</keyword>
<dbReference type="SUPFAM" id="SSF54001">
    <property type="entry name" value="Cysteine proteinases"/>
    <property type="match status" value="1"/>
</dbReference>
<accession>F4CWH5</accession>
<comment type="similarity">
    <text evidence="1">Belongs to the peptidase C40 family.</text>
</comment>
<dbReference type="Proteomes" id="UP000007809">
    <property type="component" value="Chromosome"/>
</dbReference>
<dbReference type="Gene3D" id="3.90.1720.10">
    <property type="entry name" value="endopeptidase domain like (from Nostoc punctiforme)"/>
    <property type="match status" value="1"/>
</dbReference>
<dbReference type="AlphaFoldDB" id="F4CWH5"/>
<keyword evidence="6" id="KW-0472">Membrane</keyword>
<evidence type="ECO:0000256" key="5">
    <source>
        <dbReference type="SAM" id="MobiDB-lite"/>
    </source>
</evidence>
<gene>
    <name evidence="8" type="ordered locus">Psed_6579</name>
</gene>
<dbReference type="eggNOG" id="COG0791">
    <property type="taxonomic scope" value="Bacteria"/>
</dbReference>
<dbReference type="PANTHER" id="PTHR47359">
    <property type="entry name" value="PEPTIDOGLYCAN DL-ENDOPEPTIDASE CWLO"/>
    <property type="match status" value="1"/>
</dbReference>